<protein>
    <submittedName>
        <fullName evidence="2">Aste57867_16583 protein</fullName>
    </submittedName>
</protein>
<name>A0A485L7D4_9STRA</name>
<reference evidence="2 3" key="1">
    <citation type="submission" date="2019-03" db="EMBL/GenBank/DDBJ databases">
        <authorList>
            <person name="Gaulin E."/>
            <person name="Dumas B."/>
        </authorList>
    </citation>
    <scope>NUCLEOTIDE SEQUENCE [LARGE SCALE GENOMIC DNA]</scope>
    <source>
        <strain evidence="2">CBS 568.67</strain>
    </source>
</reference>
<dbReference type="AlphaFoldDB" id="A0A485L7D4"/>
<sequence length="213" mass="22901">MSVSQARSAVRFITIAFSMSSTIEYDETPAIIEYIWCGESVGLELARPASASTPIVYAWASGPIGITFATDYFSKQVIAKRIPKPIASLSAGCILHSVNGTPVKMDNYNEMMVVLQSGQAAGVTQTLEFLPRPSPVSVKSIPPGGVLEQAGVSTDYELVSINNINVVYLTMDQIGRMLVESSKPCHLIFGLLKEDVVAQLAAMAISENDIVRV</sequence>
<reference evidence="1" key="2">
    <citation type="submission" date="2019-06" db="EMBL/GenBank/DDBJ databases">
        <title>Genomics analysis of Aphanomyces spp. identifies a new class of oomycete effector associated with host adaptation.</title>
        <authorList>
            <person name="Gaulin E."/>
        </authorList>
    </citation>
    <scope>NUCLEOTIDE SEQUENCE</scope>
    <source>
        <strain evidence="1">CBS 578.67</strain>
    </source>
</reference>
<gene>
    <name evidence="2" type="primary">Aste57867_16583</name>
    <name evidence="1" type="ORF">As57867_016526</name>
    <name evidence="2" type="ORF">ASTE57867_16583</name>
</gene>
<dbReference type="EMBL" id="VJMH01005898">
    <property type="protein sequence ID" value="KAF0692326.1"/>
    <property type="molecule type" value="Genomic_DNA"/>
</dbReference>
<evidence type="ECO:0000313" key="1">
    <source>
        <dbReference type="EMBL" id="KAF0692326.1"/>
    </source>
</evidence>
<keyword evidence="3" id="KW-1185">Reference proteome</keyword>
<dbReference type="SUPFAM" id="SSF50156">
    <property type="entry name" value="PDZ domain-like"/>
    <property type="match status" value="1"/>
</dbReference>
<dbReference type="EMBL" id="CAADRA010005919">
    <property type="protein sequence ID" value="VFT93354.1"/>
    <property type="molecule type" value="Genomic_DNA"/>
</dbReference>
<dbReference type="OrthoDB" id="66912at2759"/>
<dbReference type="Gene3D" id="2.30.42.10">
    <property type="match status" value="1"/>
</dbReference>
<proteinExistence type="predicted"/>
<organism evidence="2 3">
    <name type="scientific">Aphanomyces stellatus</name>
    <dbReference type="NCBI Taxonomy" id="120398"/>
    <lineage>
        <taxon>Eukaryota</taxon>
        <taxon>Sar</taxon>
        <taxon>Stramenopiles</taxon>
        <taxon>Oomycota</taxon>
        <taxon>Saprolegniomycetes</taxon>
        <taxon>Saprolegniales</taxon>
        <taxon>Verrucalvaceae</taxon>
        <taxon>Aphanomyces</taxon>
    </lineage>
</organism>
<dbReference type="Proteomes" id="UP000332933">
    <property type="component" value="Unassembled WGS sequence"/>
</dbReference>
<dbReference type="InterPro" id="IPR036034">
    <property type="entry name" value="PDZ_sf"/>
</dbReference>
<evidence type="ECO:0000313" key="3">
    <source>
        <dbReference type="Proteomes" id="UP000332933"/>
    </source>
</evidence>
<evidence type="ECO:0000313" key="2">
    <source>
        <dbReference type="EMBL" id="VFT93354.1"/>
    </source>
</evidence>
<accession>A0A485L7D4</accession>